<comment type="caution">
    <text evidence="1">The sequence shown here is derived from an EMBL/GenBank/DDBJ whole genome shotgun (WGS) entry which is preliminary data.</text>
</comment>
<name>A0A6M0RMR5_9CYAN</name>
<accession>A0A6M0RMR5</accession>
<dbReference type="EMBL" id="QXHD01000004">
    <property type="protein sequence ID" value="NEZ57565.1"/>
    <property type="molecule type" value="Genomic_DNA"/>
</dbReference>
<organism evidence="1 2">
    <name type="scientific">Adonisia turfae CCMR0081</name>
    <dbReference type="NCBI Taxonomy" id="2292702"/>
    <lineage>
        <taxon>Bacteria</taxon>
        <taxon>Bacillati</taxon>
        <taxon>Cyanobacteriota</taxon>
        <taxon>Adonisia</taxon>
        <taxon>Adonisia turfae</taxon>
    </lineage>
</organism>
<gene>
    <name evidence="1" type="ORF">DXZ20_18225</name>
</gene>
<keyword evidence="2" id="KW-1185">Reference proteome</keyword>
<dbReference type="Proteomes" id="UP000481033">
    <property type="component" value="Unassembled WGS sequence"/>
</dbReference>
<proteinExistence type="predicted"/>
<dbReference type="RefSeq" id="WP_163699663.1">
    <property type="nucleotide sequence ID" value="NZ_QXHD01000004.1"/>
</dbReference>
<protein>
    <submittedName>
        <fullName evidence="1">Uncharacterized protein</fullName>
    </submittedName>
</protein>
<evidence type="ECO:0000313" key="2">
    <source>
        <dbReference type="Proteomes" id="UP000481033"/>
    </source>
</evidence>
<sequence length="192" mass="21542">MSESTKATRATIQIGDLTVDGFMLPDGSYRMSQTQTAEAVGLPERNAREFLKSKAIKRLLGEDYTPAISEVEIESTDQARGQSRINALSLDTVSAYWLWQLFRGNKQALALCMALMIETLTRRFDKAFGVQRSEDEYNQLLRDQNAALQATLQDLADAYAEPDLLREHVSRLEQQIRSLGAEPWDLPNDGGD</sequence>
<evidence type="ECO:0000313" key="1">
    <source>
        <dbReference type="EMBL" id="NEZ57565.1"/>
    </source>
</evidence>
<dbReference type="AlphaFoldDB" id="A0A6M0RMR5"/>
<reference evidence="1 2" key="1">
    <citation type="journal article" date="2020" name="Microb. Ecol.">
        <title>Ecogenomics of the Marine Benthic Filamentous Cyanobacterium Adonisia.</title>
        <authorList>
            <person name="Walter J.M."/>
            <person name="Coutinho F.H."/>
            <person name="Leomil L."/>
            <person name="Hargreaves P.I."/>
            <person name="Campeao M.E."/>
            <person name="Vieira V.V."/>
            <person name="Silva B.S."/>
            <person name="Fistarol G.O."/>
            <person name="Salomon P.S."/>
            <person name="Sawabe T."/>
            <person name="Mino S."/>
            <person name="Hosokawa M."/>
            <person name="Miyashita H."/>
            <person name="Maruyama F."/>
            <person name="van Verk M.C."/>
            <person name="Dutilh B.E."/>
            <person name="Thompson C.C."/>
            <person name="Thompson F.L."/>
        </authorList>
    </citation>
    <scope>NUCLEOTIDE SEQUENCE [LARGE SCALE GENOMIC DNA]</scope>
    <source>
        <strain evidence="1 2">CCMR0081</strain>
    </source>
</reference>